<feature type="coiled-coil region" evidence="1">
    <location>
        <begin position="83"/>
        <end position="141"/>
    </location>
</feature>
<dbReference type="Proteomes" id="UP001500604">
    <property type="component" value="Unassembled WGS sequence"/>
</dbReference>
<keyword evidence="3" id="KW-1185">Reference proteome</keyword>
<dbReference type="EMBL" id="BAABFL010000481">
    <property type="protein sequence ID" value="GAA4652829.1"/>
    <property type="molecule type" value="Genomic_DNA"/>
</dbReference>
<name>A0ABP8VBQ9_9GAMM</name>
<comment type="caution">
    <text evidence="2">The sequence shown here is derived from an EMBL/GenBank/DDBJ whole genome shotgun (WGS) entry which is preliminary data.</text>
</comment>
<reference evidence="3" key="1">
    <citation type="journal article" date="2019" name="Int. J. Syst. Evol. Microbiol.">
        <title>The Global Catalogue of Microorganisms (GCM) 10K type strain sequencing project: providing services to taxonomists for standard genome sequencing and annotation.</title>
        <authorList>
            <consortium name="The Broad Institute Genomics Platform"/>
            <consortium name="The Broad Institute Genome Sequencing Center for Infectious Disease"/>
            <person name="Wu L."/>
            <person name="Ma J."/>
        </authorList>
    </citation>
    <scope>NUCLEOTIDE SEQUENCE [LARGE SCALE GENOMIC DNA]</scope>
    <source>
        <strain evidence="3">JCM 17805</strain>
    </source>
</reference>
<dbReference type="InterPro" id="IPR053716">
    <property type="entry name" value="Flag_assembly_chemotaxis_eff"/>
</dbReference>
<protein>
    <submittedName>
        <fullName evidence="2">Type III secretion system central stalk protein YscO</fullName>
    </submittedName>
</protein>
<dbReference type="InterPro" id="IPR009929">
    <property type="entry name" value="T3SS_YscO"/>
</dbReference>
<organism evidence="2 3">
    <name type="scientific">Kistimonas scapharcae</name>
    <dbReference type="NCBI Taxonomy" id="1036133"/>
    <lineage>
        <taxon>Bacteria</taxon>
        <taxon>Pseudomonadati</taxon>
        <taxon>Pseudomonadota</taxon>
        <taxon>Gammaproteobacteria</taxon>
        <taxon>Oceanospirillales</taxon>
        <taxon>Endozoicomonadaceae</taxon>
        <taxon>Kistimonas</taxon>
    </lineage>
</organism>
<dbReference type="Gene3D" id="1.10.287.1700">
    <property type="match status" value="1"/>
</dbReference>
<dbReference type="Pfam" id="PF07321">
    <property type="entry name" value="YscO"/>
    <property type="match status" value="1"/>
</dbReference>
<sequence length="153" mass="18551">MLHDLLKIKRIREKSAQDEVRKVRYRLEQAVIEVDQKKEELATYIDWRGQEERNLYDNIINAQVHQHDLDFLKQRIARMREHDLVLEEAIRKAESRVEEVREELQQAEAALKVAMQAVKKFEEFTQVLDEEKAKKKAYQEEQELEEFNPRNRY</sequence>
<evidence type="ECO:0000313" key="2">
    <source>
        <dbReference type="EMBL" id="GAA4652829.1"/>
    </source>
</evidence>
<evidence type="ECO:0000256" key="1">
    <source>
        <dbReference type="SAM" id="Coils"/>
    </source>
</evidence>
<evidence type="ECO:0000313" key="3">
    <source>
        <dbReference type="Proteomes" id="UP001500604"/>
    </source>
</evidence>
<accession>A0ABP8VBQ9</accession>
<dbReference type="RefSeq" id="WP_345199485.1">
    <property type="nucleotide sequence ID" value="NZ_BAABFL010000481.1"/>
</dbReference>
<gene>
    <name evidence="2" type="primary">yscO</name>
    <name evidence="2" type="ORF">GCM10023116_51130</name>
</gene>
<proteinExistence type="predicted"/>
<keyword evidence="1" id="KW-0175">Coiled coil</keyword>